<dbReference type="EMBL" id="QFVR01000002">
    <property type="protein sequence ID" value="PWI26677.1"/>
    <property type="molecule type" value="Genomic_DNA"/>
</dbReference>
<reference evidence="7 8" key="1">
    <citation type="submission" date="2018-05" db="EMBL/GenBank/DDBJ databases">
        <title>Kurthia sibirica genome sequence.</title>
        <authorList>
            <person name="Maclea K.S."/>
            <person name="Goen A.E."/>
        </authorList>
    </citation>
    <scope>NUCLEOTIDE SEQUENCE [LARGE SCALE GENOMIC DNA]</scope>
    <source>
        <strain evidence="7 8">ATCC 49154</strain>
    </source>
</reference>
<evidence type="ECO:0000256" key="4">
    <source>
        <dbReference type="ARBA" id="ARBA00022823"/>
    </source>
</evidence>
<keyword evidence="5" id="KW-0012">Acyltransferase</keyword>
<evidence type="ECO:0000256" key="5">
    <source>
        <dbReference type="ARBA" id="ARBA00023315"/>
    </source>
</evidence>
<dbReference type="InterPro" id="IPR023213">
    <property type="entry name" value="CAT-like_dom_sf"/>
</dbReference>
<name>A0A2U3AQ70_9BACL</name>
<dbReference type="AlphaFoldDB" id="A0A2U3AQ70"/>
<accession>A0A2U3AQ70</accession>
<protein>
    <recommendedName>
        <fullName evidence="6">2-oxoacid dehydrogenase acyltransferase catalytic domain-containing protein</fullName>
    </recommendedName>
</protein>
<dbReference type="Pfam" id="PF00198">
    <property type="entry name" value="2-oxoacid_dh"/>
    <property type="match status" value="1"/>
</dbReference>
<dbReference type="FunFam" id="3.30.559.10:FF:000007">
    <property type="entry name" value="Dihydrolipoamide acetyltransferase component of pyruvate dehydrogenase complex"/>
    <property type="match status" value="1"/>
</dbReference>
<sequence>MEKKEHRLPIKGMRKQIYKNLAKSAFTIPHATSMDEVQVDALMAYKELLNKQTTVKITYLPIFVKLLPKLLAKHEIFNATIDEKEKEIVIRTFYNIGIAVATDEGLIVPVIKNVDTKTIEEIALDIQELTIKAREGKLTIQNITGGTFTLSNTGIRGGIYATPIINYPQAAILGVHAMKERPVILPNRQIGIGTMMGLSLSFDHRIIDGESVGYFMDDLKQFIENPETIG</sequence>
<comment type="caution">
    <text evidence="7">The sequence shown here is derived from an EMBL/GenBank/DDBJ whole genome shotgun (WGS) entry which is preliminary data.</text>
</comment>
<dbReference type="GO" id="GO:0016407">
    <property type="term" value="F:acetyltransferase activity"/>
    <property type="evidence" value="ECO:0007669"/>
    <property type="project" value="TreeGrafter"/>
</dbReference>
<dbReference type="SUPFAM" id="SSF52777">
    <property type="entry name" value="CoA-dependent acyltransferases"/>
    <property type="match status" value="1"/>
</dbReference>
<proteinExistence type="inferred from homology"/>
<dbReference type="PANTHER" id="PTHR43178">
    <property type="entry name" value="DIHYDROLIPOAMIDE ACETYLTRANSFERASE COMPONENT OF PYRUVATE DEHYDROGENASE COMPLEX"/>
    <property type="match status" value="1"/>
</dbReference>
<dbReference type="RefSeq" id="WP_109304848.1">
    <property type="nucleotide sequence ID" value="NZ_BJUF01000002.1"/>
</dbReference>
<keyword evidence="3" id="KW-0808">Transferase</keyword>
<dbReference type="InterPro" id="IPR050743">
    <property type="entry name" value="2-oxoacid_DH_E2_comp"/>
</dbReference>
<dbReference type="GO" id="GO:0031405">
    <property type="term" value="F:lipoic acid binding"/>
    <property type="evidence" value="ECO:0007669"/>
    <property type="project" value="TreeGrafter"/>
</dbReference>
<feature type="domain" description="2-oxoacid dehydrogenase acyltransferase catalytic" evidence="6">
    <location>
        <begin position="3"/>
        <end position="229"/>
    </location>
</feature>
<evidence type="ECO:0000259" key="6">
    <source>
        <dbReference type="Pfam" id="PF00198"/>
    </source>
</evidence>
<evidence type="ECO:0000256" key="2">
    <source>
        <dbReference type="ARBA" id="ARBA00007317"/>
    </source>
</evidence>
<gene>
    <name evidence="7" type="ORF">DEX24_02655</name>
</gene>
<dbReference type="Proteomes" id="UP000245938">
    <property type="component" value="Unassembled WGS sequence"/>
</dbReference>
<dbReference type="GO" id="GO:0005737">
    <property type="term" value="C:cytoplasm"/>
    <property type="evidence" value="ECO:0007669"/>
    <property type="project" value="TreeGrafter"/>
</dbReference>
<evidence type="ECO:0000256" key="1">
    <source>
        <dbReference type="ARBA" id="ARBA00001938"/>
    </source>
</evidence>
<evidence type="ECO:0000313" key="8">
    <source>
        <dbReference type="Proteomes" id="UP000245938"/>
    </source>
</evidence>
<dbReference type="OrthoDB" id="9805770at2"/>
<keyword evidence="4" id="KW-0450">Lipoyl</keyword>
<dbReference type="Gene3D" id="3.30.559.10">
    <property type="entry name" value="Chloramphenicol acetyltransferase-like domain"/>
    <property type="match status" value="1"/>
</dbReference>
<evidence type="ECO:0000313" key="7">
    <source>
        <dbReference type="EMBL" id="PWI26677.1"/>
    </source>
</evidence>
<evidence type="ECO:0000256" key="3">
    <source>
        <dbReference type="ARBA" id="ARBA00022679"/>
    </source>
</evidence>
<dbReference type="InterPro" id="IPR001078">
    <property type="entry name" value="2-oxoacid_DH_actylTfrase"/>
</dbReference>
<comment type="cofactor">
    <cofactor evidence="1">
        <name>(R)-lipoate</name>
        <dbReference type="ChEBI" id="CHEBI:83088"/>
    </cofactor>
</comment>
<keyword evidence="8" id="KW-1185">Reference proteome</keyword>
<organism evidence="7 8">
    <name type="scientific">Kurthia sibirica</name>
    <dbReference type="NCBI Taxonomy" id="202750"/>
    <lineage>
        <taxon>Bacteria</taxon>
        <taxon>Bacillati</taxon>
        <taxon>Bacillota</taxon>
        <taxon>Bacilli</taxon>
        <taxon>Bacillales</taxon>
        <taxon>Caryophanaceae</taxon>
        <taxon>Kurthia</taxon>
    </lineage>
</organism>
<comment type="similarity">
    <text evidence="2">Belongs to the 2-oxoacid dehydrogenase family.</text>
</comment>
<dbReference type="PANTHER" id="PTHR43178:SF5">
    <property type="entry name" value="LIPOAMIDE ACYLTRANSFERASE COMPONENT OF BRANCHED-CHAIN ALPHA-KETO ACID DEHYDROGENASE COMPLEX, MITOCHONDRIAL"/>
    <property type="match status" value="1"/>
</dbReference>